<evidence type="ECO:0008006" key="4">
    <source>
        <dbReference type="Google" id="ProtNLM"/>
    </source>
</evidence>
<sequence>MKKRVLGGLAVAALAPAVILAGAGTSFAASSTVTWKNKLSGKCLGYANGIPLAAFDCGSKPSKWTETKQSDGTYTLRTSYGYCLDSNKDGKVYLLHCNGGANQKWNEFKDSTGWRLQNNATKLTLGQERDTLYTNFDGGLKAQRWS</sequence>
<feature type="signal peptide" evidence="1">
    <location>
        <begin position="1"/>
        <end position="28"/>
    </location>
</feature>
<name>A0A918YI21_9ACTN</name>
<accession>A0A918YI21</accession>
<dbReference type="PROSITE" id="PS50231">
    <property type="entry name" value="RICIN_B_LECTIN"/>
    <property type="match status" value="1"/>
</dbReference>
<dbReference type="Proteomes" id="UP000655443">
    <property type="component" value="Unassembled WGS sequence"/>
</dbReference>
<dbReference type="AlphaFoldDB" id="A0A918YI21"/>
<dbReference type="InterPro" id="IPR035992">
    <property type="entry name" value="Ricin_B-like_lectins"/>
</dbReference>
<reference evidence="2" key="1">
    <citation type="journal article" date="2014" name="Int. J. Syst. Evol. Microbiol.">
        <title>Complete genome sequence of Corynebacterium casei LMG S-19264T (=DSM 44701T), isolated from a smear-ripened cheese.</title>
        <authorList>
            <consortium name="US DOE Joint Genome Institute (JGI-PGF)"/>
            <person name="Walter F."/>
            <person name="Albersmeier A."/>
            <person name="Kalinowski J."/>
            <person name="Ruckert C."/>
        </authorList>
    </citation>
    <scope>NUCLEOTIDE SEQUENCE</scope>
    <source>
        <strain evidence="2">JCM 4714</strain>
    </source>
</reference>
<feature type="chain" id="PRO_5037802656" description="Ricin B lectin domain-containing protein" evidence="1">
    <location>
        <begin position="29"/>
        <end position="146"/>
    </location>
</feature>
<protein>
    <recommendedName>
        <fullName evidence="4">Ricin B lectin domain-containing protein</fullName>
    </recommendedName>
</protein>
<proteinExistence type="predicted"/>
<dbReference type="CDD" id="cd23415">
    <property type="entry name" value="beta-trefoil_Ricin_AH"/>
    <property type="match status" value="1"/>
</dbReference>
<comment type="caution">
    <text evidence="2">The sequence shown here is derived from an EMBL/GenBank/DDBJ whole genome shotgun (WGS) entry which is preliminary data.</text>
</comment>
<gene>
    <name evidence="2" type="ORF">GCM10010339_36960</name>
</gene>
<evidence type="ECO:0000313" key="3">
    <source>
        <dbReference type="Proteomes" id="UP000655443"/>
    </source>
</evidence>
<organism evidence="2 3">
    <name type="scientific">Streptomyces alanosinicus</name>
    <dbReference type="NCBI Taxonomy" id="68171"/>
    <lineage>
        <taxon>Bacteria</taxon>
        <taxon>Bacillati</taxon>
        <taxon>Actinomycetota</taxon>
        <taxon>Actinomycetes</taxon>
        <taxon>Kitasatosporales</taxon>
        <taxon>Streptomycetaceae</taxon>
        <taxon>Streptomyces</taxon>
    </lineage>
</organism>
<reference evidence="2" key="2">
    <citation type="submission" date="2020-09" db="EMBL/GenBank/DDBJ databases">
        <authorList>
            <person name="Sun Q."/>
            <person name="Ohkuma M."/>
        </authorList>
    </citation>
    <scope>NUCLEOTIDE SEQUENCE</scope>
    <source>
        <strain evidence="2">JCM 4714</strain>
    </source>
</reference>
<evidence type="ECO:0000313" key="2">
    <source>
        <dbReference type="EMBL" id="GHE04615.1"/>
    </source>
</evidence>
<keyword evidence="1" id="KW-0732">Signal</keyword>
<dbReference type="Gene3D" id="2.80.10.50">
    <property type="match status" value="1"/>
</dbReference>
<dbReference type="RefSeq" id="WP_189953699.1">
    <property type="nucleotide sequence ID" value="NZ_BMVG01000007.1"/>
</dbReference>
<keyword evidence="3" id="KW-1185">Reference proteome</keyword>
<dbReference type="EMBL" id="BMVG01000007">
    <property type="protein sequence ID" value="GHE04615.1"/>
    <property type="molecule type" value="Genomic_DNA"/>
</dbReference>
<evidence type="ECO:0000256" key="1">
    <source>
        <dbReference type="SAM" id="SignalP"/>
    </source>
</evidence>
<dbReference type="SUPFAM" id="SSF50370">
    <property type="entry name" value="Ricin B-like lectins"/>
    <property type="match status" value="1"/>
</dbReference>